<dbReference type="SUPFAM" id="SSF51126">
    <property type="entry name" value="Pectin lyase-like"/>
    <property type="match status" value="1"/>
</dbReference>
<evidence type="ECO:0000313" key="2">
    <source>
        <dbReference type="EMBL" id="SFR41985.1"/>
    </source>
</evidence>
<protein>
    <recommendedName>
        <fullName evidence="4">Right handed beta helix region</fullName>
    </recommendedName>
</protein>
<dbReference type="Gene3D" id="2.160.20.10">
    <property type="entry name" value="Single-stranded right-handed beta-helix, Pectin lyase-like"/>
    <property type="match status" value="1"/>
</dbReference>
<dbReference type="InterPro" id="IPR012334">
    <property type="entry name" value="Pectin_lyas_fold"/>
</dbReference>
<dbReference type="STRING" id="553469.SAMN04487947_1209"/>
<proteinExistence type="predicted"/>
<dbReference type="RefSeq" id="WP_089805519.1">
    <property type="nucleotide sequence ID" value="NZ_FOYT01000001.1"/>
</dbReference>
<feature type="compositionally biased region" description="Acidic residues" evidence="1">
    <location>
        <begin position="452"/>
        <end position="473"/>
    </location>
</feature>
<keyword evidence="3" id="KW-1185">Reference proteome</keyword>
<feature type="compositionally biased region" description="Basic and acidic residues" evidence="1">
    <location>
        <begin position="427"/>
        <end position="446"/>
    </location>
</feature>
<feature type="region of interest" description="Disordered" evidence="1">
    <location>
        <begin position="564"/>
        <end position="599"/>
    </location>
</feature>
<evidence type="ECO:0000313" key="3">
    <source>
        <dbReference type="Proteomes" id="UP000198531"/>
    </source>
</evidence>
<feature type="region of interest" description="Disordered" evidence="1">
    <location>
        <begin position="376"/>
        <end position="485"/>
    </location>
</feature>
<dbReference type="AlphaFoldDB" id="A0A1I6GIG1"/>
<organism evidence="2 3">
    <name type="scientific">Halogeometricum rufum</name>
    <dbReference type="NCBI Taxonomy" id="553469"/>
    <lineage>
        <taxon>Archaea</taxon>
        <taxon>Methanobacteriati</taxon>
        <taxon>Methanobacteriota</taxon>
        <taxon>Stenosarchaea group</taxon>
        <taxon>Halobacteria</taxon>
        <taxon>Halobacteriales</taxon>
        <taxon>Haloferacaceae</taxon>
        <taxon>Halogeometricum</taxon>
    </lineage>
</organism>
<name>A0A1I6GIG1_9EURY</name>
<dbReference type="Proteomes" id="UP000198531">
    <property type="component" value="Unassembled WGS sequence"/>
</dbReference>
<dbReference type="OrthoDB" id="202667at2157"/>
<feature type="compositionally biased region" description="Basic and acidic residues" evidence="1">
    <location>
        <begin position="581"/>
        <end position="594"/>
    </location>
</feature>
<evidence type="ECO:0008006" key="4">
    <source>
        <dbReference type="Google" id="ProtNLM"/>
    </source>
</evidence>
<gene>
    <name evidence="2" type="ORF">SAMN04487947_1209</name>
</gene>
<dbReference type="EMBL" id="FOYT01000001">
    <property type="protein sequence ID" value="SFR41985.1"/>
    <property type="molecule type" value="Genomic_DNA"/>
</dbReference>
<reference evidence="3" key="1">
    <citation type="submission" date="2016-10" db="EMBL/GenBank/DDBJ databases">
        <authorList>
            <person name="Varghese N."/>
            <person name="Submissions S."/>
        </authorList>
    </citation>
    <scope>NUCLEOTIDE SEQUENCE [LARGE SCALE GENOMIC DNA]</scope>
    <source>
        <strain evidence="3">CGMCC 1.7736</strain>
    </source>
</reference>
<accession>A0A1I6GIG1</accession>
<sequence>MTSVEYHPEHAQREKQQLRDRLSFERTRHAVRDLGMDPDWGAPIDAALQQAFDAGTLVEFPAGTYKITSPSVLRSHCGIVGLADAREDVVFRPPTGTSMRWLKFGVPESALLQNFTIDRRDDYETSVGMGGRIKRDVLVENVDYTGWTPSGPQLFAANVTDPAGVAIVDGLYRTGPTAFRRYPDSTLDIWSGRGHQGHMILRNIEIHNGSESGIYTGKGDGSYLIEDSYFENVVHTAIRGAGRSTTIRGCTVVMDTEAWDSRNQKVESTYDDGEPIQLNRAIWAQTNDKRFAGPVIEDCDVLIRNSDKAISGVHVNFDTGGAILRDVRLQVDDGRAVPVLATKPTGEAGEPLAMQLDGVHVSGAAWGRGAVTLEGRPNSRIEGSHLSGGGDGIQLSGSPGTRLEATTVAVDGETDREGDDGGPALERPTEPDVLPSERERTADRPESGTGGDESDGETGGDESDGETGGDDGEAPSGGSDDPLPYRLVVKSLGGGVCRYVAAAAEIRGTPAAEGTVVDGRVADRVGPERGVDEFEFQGPLRLDVSEGAELAAFFVEGDGVDGRVRIDPSTGWTPPSEREDDESRRSESDTRTLRVEGPTEESSVAFHFRVEGDVVDAPGSATAYPDGWIVAYMQTWWDPEFEIRGEIAESRWPSGARVVLGDDVLQE</sequence>
<evidence type="ECO:0000256" key="1">
    <source>
        <dbReference type="SAM" id="MobiDB-lite"/>
    </source>
</evidence>
<dbReference type="InterPro" id="IPR011050">
    <property type="entry name" value="Pectin_lyase_fold/virulence"/>
</dbReference>